<gene>
    <name evidence="11" type="primary">get1</name>
    <name evidence="9" type="synonym">GET1</name>
    <name evidence="11" type="ORF">WHR41_04536</name>
</gene>
<dbReference type="AlphaFoldDB" id="A0AB34KT83"/>
<name>A0AB34KT83_9PEZI</name>
<comment type="subcellular location">
    <subcellularLocation>
        <location evidence="1">Endoplasmic reticulum membrane</location>
        <topology evidence="1">Multi-pass membrane protein</topology>
    </subcellularLocation>
</comment>
<evidence type="ECO:0000256" key="7">
    <source>
        <dbReference type="ARBA" id="ARBA00023054"/>
    </source>
</evidence>
<dbReference type="EMBL" id="JAAQHG020000013">
    <property type="protein sequence ID" value="KAL1586760.1"/>
    <property type="molecule type" value="Genomic_DNA"/>
</dbReference>
<comment type="caution">
    <text evidence="9">Lacks conserved residue(s) required for the propagation of feature annotation.</text>
</comment>
<reference evidence="11 12" key="1">
    <citation type="journal article" date="2020" name="Microbiol. Resour. Announc.">
        <title>Draft Genome Sequence of a Cladosporium Species Isolated from the Mesophotic Ascidian Didemnum maculosum.</title>
        <authorList>
            <person name="Gioti A."/>
            <person name="Siaperas R."/>
            <person name="Nikolaivits E."/>
            <person name="Le Goff G."/>
            <person name="Ouazzani J."/>
            <person name="Kotoulas G."/>
            <person name="Topakas E."/>
        </authorList>
    </citation>
    <scope>NUCLEOTIDE SEQUENCE [LARGE SCALE GENOMIC DNA]</scope>
    <source>
        <strain evidence="11 12">TM138-S3</strain>
    </source>
</reference>
<dbReference type="HAMAP" id="MF_03113">
    <property type="entry name" value="Get1"/>
    <property type="match status" value="1"/>
</dbReference>
<evidence type="ECO:0000313" key="12">
    <source>
        <dbReference type="Proteomes" id="UP000803884"/>
    </source>
</evidence>
<dbReference type="Proteomes" id="UP000803884">
    <property type="component" value="Unassembled WGS sequence"/>
</dbReference>
<dbReference type="PANTHER" id="PTHR42650">
    <property type="entry name" value="TAIL-ANCHORED PROTEIN INSERTION RECEPTOR WRB"/>
    <property type="match status" value="1"/>
</dbReference>
<feature type="topological domain" description="Lumenal" evidence="9">
    <location>
        <begin position="1"/>
        <end position="4"/>
    </location>
</feature>
<evidence type="ECO:0000313" key="11">
    <source>
        <dbReference type="EMBL" id="KAL1586760.1"/>
    </source>
</evidence>
<evidence type="ECO:0000256" key="3">
    <source>
        <dbReference type="ARBA" id="ARBA00022448"/>
    </source>
</evidence>
<organism evidence="11 12">
    <name type="scientific">Cladosporium halotolerans</name>
    <dbReference type="NCBI Taxonomy" id="1052096"/>
    <lineage>
        <taxon>Eukaryota</taxon>
        <taxon>Fungi</taxon>
        <taxon>Dikarya</taxon>
        <taxon>Ascomycota</taxon>
        <taxon>Pezizomycotina</taxon>
        <taxon>Dothideomycetes</taxon>
        <taxon>Dothideomycetidae</taxon>
        <taxon>Cladosporiales</taxon>
        <taxon>Cladosporiaceae</taxon>
        <taxon>Cladosporium</taxon>
    </lineage>
</organism>
<keyword evidence="4 9" id="KW-0812">Transmembrane</keyword>
<keyword evidence="3 9" id="KW-0813">Transport</keyword>
<protein>
    <submittedName>
        <fullName evidence="11">Protein GET1</fullName>
    </submittedName>
</protein>
<feature type="chain" id="PRO_5044240686" evidence="10">
    <location>
        <begin position="21"/>
        <end position="214"/>
    </location>
</feature>
<keyword evidence="8 9" id="KW-0472">Membrane</keyword>
<dbReference type="PANTHER" id="PTHR42650:SF1">
    <property type="entry name" value="GUIDED ENTRY OF TAIL-ANCHORED PROTEINS FACTOR 1"/>
    <property type="match status" value="1"/>
</dbReference>
<proteinExistence type="inferred from homology"/>
<evidence type="ECO:0000256" key="1">
    <source>
        <dbReference type="ARBA" id="ARBA00004477"/>
    </source>
</evidence>
<dbReference type="InterPro" id="IPR028945">
    <property type="entry name" value="Get1"/>
</dbReference>
<evidence type="ECO:0000256" key="5">
    <source>
        <dbReference type="ARBA" id="ARBA00022824"/>
    </source>
</evidence>
<evidence type="ECO:0000256" key="6">
    <source>
        <dbReference type="ARBA" id="ARBA00022989"/>
    </source>
</evidence>
<comment type="similarity">
    <text evidence="2 9">Belongs to the WRB/GET1 family.</text>
</comment>
<evidence type="ECO:0000256" key="2">
    <source>
        <dbReference type="ARBA" id="ARBA00010799"/>
    </source>
</evidence>
<dbReference type="InterPro" id="IPR027538">
    <property type="entry name" value="Get1_fungi"/>
</dbReference>
<comment type="caution">
    <text evidence="11">The sequence shown here is derived from an EMBL/GenBank/DDBJ whole genome shotgun (WGS) entry which is preliminary data.</text>
</comment>
<dbReference type="Gene3D" id="1.10.287.660">
    <property type="entry name" value="Helix hairpin bin"/>
    <property type="match status" value="1"/>
</dbReference>
<dbReference type="Pfam" id="PF04420">
    <property type="entry name" value="CHD5"/>
    <property type="match status" value="1"/>
</dbReference>
<feature type="topological domain" description="Cytoplasmic" evidence="9">
    <location>
        <begin position="173"/>
        <end position="214"/>
    </location>
</feature>
<dbReference type="GO" id="GO:0005789">
    <property type="term" value="C:endoplasmic reticulum membrane"/>
    <property type="evidence" value="ECO:0007669"/>
    <property type="project" value="UniProtKB-SubCell"/>
</dbReference>
<evidence type="ECO:0000256" key="9">
    <source>
        <dbReference type="HAMAP-Rule" id="MF_03113"/>
    </source>
</evidence>
<dbReference type="GO" id="GO:0071816">
    <property type="term" value="P:tail-anchored membrane protein insertion into ER membrane"/>
    <property type="evidence" value="ECO:0007669"/>
    <property type="project" value="InterPro"/>
</dbReference>
<keyword evidence="5 9" id="KW-0256">Endoplasmic reticulum</keyword>
<evidence type="ECO:0000256" key="4">
    <source>
        <dbReference type="ARBA" id="ARBA00022692"/>
    </source>
</evidence>
<evidence type="ECO:0000256" key="8">
    <source>
        <dbReference type="ARBA" id="ARBA00023136"/>
    </source>
</evidence>
<evidence type="ECO:0000256" key="10">
    <source>
        <dbReference type="SAM" id="SignalP"/>
    </source>
</evidence>
<dbReference type="FunFam" id="1.10.287.660:FF:000006">
    <property type="entry name" value="Protein GET1"/>
    <property type="match status" value="1"/>
</dbReference>
<keyword evidence="6 9" id="KW-1133">Transmembrane helix</keyword>
<accession>A0AB34KT83</accession>
<keyword evidence="12" id="KW-1185">Reference proteome</keyword>
<keyword evidence="7" id="KW-0175">Coiled coil</keyword>
<feature type="signal peptide" evidence="10">
    <location>
        <begin position="1"/>
        <end position="20"/>
    </location>
</feature>
<sequence>MPSLILVVFIFQLLIHLVSTFGGQTINDLLWLLYTKLPTPQAKQAAAGVQLRKEVVKLNREMTNTSAQDDFSKWAKLRRQHDKKKAEYEKNAQSLQSFRSNFDRIASTLRWLGTSGVRFLMQFWFSKQALFWIPQGWAPYYVEWLLSFPRAPLGSVSVNMWWIACASVIKMASEGLVALWTLKTGEVKVGEKKGEKVKMDFGAGMGQAGEKKEL</sequence>
<dbReference type="RefSeq" id="XP_069229865.1">
    <property type="nucleotide sequence ID" value="XM_069373142.1"/>
</dbReference>
<dbReference type="GO" id="GO:0043495">
    <property type="term" value="F:protein-membrane adaptor activity"/>
    <property type="evidence" value="ECO:0007669"/>
    <property type="project" value="TreeGrafter"/>
</dbReference>
<keyword evidence="10" id="KW-0732">Signal</keyword>
<dbReference type="GO" id="GO:0043529">
    <property type="term" value="C:GET complex"/>
    <property type="evidence" value="ECO:0007669"/>
    <property type="project" value="InterPro"/>
</dbReference>
<dbReference type="InterPro" id="IPR029012">
    <property type="entry name" value="Helix_hairpin_bin_sf"/>
</dbReference>
<dbReference type="GeneID" id="96005980"/>